<feature type="compositionally biased region" description="Low complexity" evidence="1">
    <location>
        <begin position="286"/>
        <end position="298"/>
    </location>
</feature>
<dbReference type="AlphaFoldDB" id="A0A699K7A2"/>
<accession>A0A699K7A2</accession>
<proteinExistence type="predicted"/>
<protein>
    <recommendedName>
        <fullName evidence="3">Histone deacetylase 14</fullName>
    </recommendedName>
</protein>
<reference evidence="2" key="1">
    <citation type="journal article" date="2019" name="Sci. Rep.">
        <title>Draft genome of Tanacetum cinerariifolium, the natural source of mosquito coil.</title>
        <authorList>
            <person name="Yamashiro T."/>
            <person name="Shiraishi A."/>
            <person name="Satake H."/>
            <person name="Nakayama K."/>
        </authorList>
    </citation>
    <scope>NUCLEOTIDE SEQUENCE</scope>
</reference>
<gene>
    <name evidence="2" type="ORF">Tci_648999</name>
</gene>
<sequence>PVLGYLKFSAKGTKREVSRMPILGSLITVNIQEASYYQEYLENVAKHRRPVLGYLKFSAKGTKREVSGMPILGSLITVNIQEAFYYQEYLENVAKHRRYLAGKNCSLKNVAESVAEDEPAKEPQVAAEDTNFQKALEESMKTAYAATPRSYSEEESKKVVLGADEGGQHQGQAGPDPDAQAEGQMGSDADHEHMDLDVADVSPQPSTEQLDKGFTAMAYPKISALKIYSSTINLQTSIKMQKNKVESMVNVSIQQDLSSISLMTSPIIDLTLRPESPKVHQQFKATTTNTTTTTTTTTLPPPQPQQQSIAEAMMMKHIGELEHIMANLIQVNKYMKERLDKHRACLYMLERLDIPHQVSKAVEVVVAALGRIQKLQDLLNFWMVLLVEEEDVADEVETQDHPEIQEILELLDPPKCRHHHFHLYPPIKKVSLRALLHQAHQR</sequence>
<evidence type="ECO:0008006" key="3">
    <source>
        <dbReference type="Google" id="ProtNLM"/>
    </source>
</evidence>
<evidence type="ECO:0000313" key="2">
    <source>
        <dbReference type="EMBL" id="GFA77027.1"/>
    </source>
</evidence>
<organism evidence="2">
    <name type="scientific">Tanacetum cinerariifolium</name>
    <name type="common">Dalmatian daisy</name>
    <name type="synonym">Chrysanthemum cinerariifolium</name>
    <dbReference type="NCBI Taxonomy" id="118510"/>
    <lineage>
        <taxon>Eukaryota</taxon>
        <taxon>Viridiplantae</taxon>
        <taxon>Streptophyta</taxon>
        <taxon>Embryophyta</taxon>
        <taxon>Tracheophyta</taxon>
        <taxon>Spermatophyta</taxon>
        <taxon>Magnoliopsida</taxon>
        <taxon>eudicotyledons</taxon>
        <taxon>Gunneridae</taxon>
        <taxon>Pentapetalae</taxon>
        <taxon>asterids</taxon>
        <taxon>campanulids</taxon>
        <taxon>Asterales</taxon>
        <taxon>Asteraceae</taxon>
        <taxon>Asteroideae</taxon>
        <taxon>Anthemideae</taxon>
        <taxon>Anthemidinae</taxon>
        <taxon>Tanacetum</taxon>
    </lineage>
</organism>
<name>A0A699K7A2_TANCI</name>
<dbReference type="EMBL" id="BKCJ010484590">
    <property type="protein sequence ID" value="GFA77027.1"/>
    <property type="molecule type" value="Genomic_DNA"/>
</dbReference>
<comment type="caution">
    <text evidence="2">The sequence shown here is derived from an EMBL/GenBank/DDBJ whole genome shotgun (WGS) entry which is preliminary data.</text>
</comment>
<evidence type="ECO:0000256" key="1">
    <source>
        <dbReference type="SAM" id="MobiDB-lite"/>
    </source>
</evidence>
<feature type="non-terminal residue" evidence="2">
    <location>
        <position position="1"/>
    </location>
</feature>
<feature type="region of interest" description="Disordered" evidence="1">
    <location>
        <begin position="165"/>
        <end position="188"/>
    </location>
</feature>
<feature type="region of interest" description="Disordered" evidence="1">
    <location>
        <begin position="282"/>
        <end position="304"/>
    </location>
</feature>